<dbReference type="EMBL" id="JAVHJO010000007">
    <property type="protein sequence ID" value="KAK6538809.1"/>
    <property type="molecule type" value="Genomic_DNA"/>
</dbReference>
<reference evidence="3 4" key="1">
    <citation type="submission" date="2019-10" db="EMBL/GenBank/DDBJ databases">
        <authorList>
            <person name="Palmer J.M."/>
        </authorList>
    </citation>
    <scope>NUCLEOTIDE SEQUENCE [LARGE SCALE GENOMIC DNA]</scope>
    <source>
        <strain evidence="3 4">TWF694</strain>
    </source>
</reference>
<evidence type="ECO:0000256" key="1">
    <source>
        <dbReference type="SAM" id="MobiDB-lite"/>
    </source>
</evidence>
<gene>
    <name evidence="3" type="ORF">TWF694_010374</name>
</gene>
<feature type="compositionally biased region" description="Polar residues" evidence="1">
    <location>
        <begin position="110"/>
        <end position="121"/>
    </location>
</feature>
<protein>
    <submittedName>
        <fullName evidence="3">Uncharacterized protein</fullName>
    </submittedName>
</protein>
<feature type="region of interest" description="Disordered" evidence="1">
    <location>
        <begin position="109"/>
        <end position="137"/>
    </location>
</feature>
<dbReference type="Proteomes" id="UP001365542">
    <property type="component" value="Unassembled WGS sequence"/>
</dbReference>
<feature type="signal peptide" evidence="2">
    <location>
        <begin position="1"/>
        <end position="18"/>
    </location>
</feature>
<evidence type="ECO:0000313" key="4">
    <source>
        <dbReference type="Proteomes" id="UP001365542"/>
    </source>
</evidence>
<accession>A0AAV9X9P0</accession>
<organism evidence="3 4">
    <name type="scientific">Orbilia ellipsospora</name>
    <dbReference type="NCBI Taxonomy" id="2528407"/>
    <lineage>
        <taxon>Eukaryota</taxon>
        <taxon>Fungi</taxon>
        <taxon>Dikarya</taxon>
        <taxon>Ascomycota</taxon>
        <taxon>Pezizomycotina</taxon>
        <taxon>Orbiliomycetes</taxon>
        <taxon>Orbiliales</taxon>
        <taxon>Orbiliaceae</taxon>
        <taxon>Orbilia</taxon>
    </lineage>
</organism>
<sequence length="316" mass="33642">MHSTILYALLLTNGFCNASPQIKRRQQAVAVPQAKVLVGNGGVTRPGMYSANLGSATGLLSGNAVPSSVVNSPQAQPSPGLVSMTYKGPPLNMSNMPIGVLPNIVPPNVPTTADGTQTLAPPSNVGPAPSNTQGTQTPDHIDVPPHPIEVNTTDAVSALSDGQRDEILKSTTTEDFVEGPPEFQEYILATAKDKLESVGEEADAYGIDLDQELAESEVVPTPEQYAEIQEFSMNVTDEAKVLSDNMIQLLDVVMDELRQNDTLDATPDGGEGQVPNQKRWVPLLLAGLGLVFDLAKNGGKMYETTVHLVKFVKNLF</sequence>
<evidence type="ECO:0000256" key="2">
    <source>
        <dbReference type="SAM" id="SignalP"/>
    </source>
</evidence>
<feature type="chain" id="PRO_5043474505" evidence="2">
    <location>
        <begin position="19"/>
        <end position="316"/>
    </location>
</feature>
<dbReference type="AlphaFoldDB" id="A0AAV9X9P0"/>
<name>A0AAV9X9P0_9PEZI</name>
<comment type="caution">
    <text evidence="3">The sequence shown here is derived from an EMBL/GenBank/DDBJ whole genome shotgun (WGS) entry which is preliminary data.</text>
</comment>
<evidence type="ECO:0000313" key="3">
    <source>
        <dbReference type="EMBL" id="KAK6538809.1"/>
    </source>
</evidence>
<proteinExistence type="predicted"/>
<keyword evidence="2" id="KW-0732">Signal</keyword>
<keyword evidence="4" id="KW-1185">Reference proteome</keyword>